<reference evidence="3 4" key="1">
    <citation type="submission" date="2021-03" db="EMBL/GenBank/DDBJ databases">
        <title>Actinomadura violae sp. nov., isolated from lichen in Thailand.</title>
        <authorList>
            <person name="Kanchanasin P."/>
            <person name="Saeng-In P."/>
            <person name="Phongsopitanun W."/>
            <person name="Yuki M."/>
            <person name="Kudo T."/>
            <person name="Ohkuma M."/>
            <person name="Tanasupawat S."/>
        </authorList>
    </citation>
    <scope>NUCLEOTIDE SEQUENCE [LARGE SCALE GENOMIC DNA]</scope>
    <source>
        <strain evidence="3 4">LCR2-06</strain>
    </source>
</reference>
<evidence type="ECO:0000259" key="2">
    <source>
        <dbReference type="Pfam" id="PF04149"/>
    </source>
</evidence>
<name>A0ABS3S7L2_9ACTN</name>
<evidence type="ECO:0000313" key="3">
    <source>
        <dbReference type="EMBL" id="MBO2464984.1"/>
    </source>
</evidence>
<gene>
    <name evidence="3" type="ORF">J4709_46205</name>
</gene>
<feature type="region of interest" description="Disordered" evidence="1">
    <location>
        <begin position="1"/>
        <end position="22"/>
    </location>
</feature>
<dbReference type="Proteomes" id="UP000680206">
    <property type="component" value="Unassembled WGS sequence"/>
</dbReference>
<protein>
    <submittedName>
        <fullName evidence="3">DUF397 domain-containing protein</fullName>
    </submittedName>
</protein>
<proteinExistence type="predicted"/>
<keyword evidence="4" id="KW-1185">Reference proteome</keyword>
<feature type="domain" description="DUF397" evidence="2">
    <location>
        <begin position="12"/>
        <end position="68"/>
    </location>
</feature>
<organism evidence="3 4">
    <name type="scientific">Actinomadura violacea</name>
    <dbReference type="NCBI Taxonomy" id="2819934"/>
    <lineage>
        <taxon>Bacteria</taxon>
        <taxon>Bacillati</taxon>
        <taxon>Actinomycetota</taxon>
        <taxon>Actinomycetes</taxon>
        <taxon>Streptosporangiales</taxon>
        <taxon>Thermomonosporaceae</taxon>
        <taxon>Actinomadura</taxon>
    </lineage>
</organism>
<accession>A0ABS3S7L2</accession>
<dbReference type="Pfam" id="PF04149">
    <property type="entry name" value="DUF397"/>
    <property type="match status" value="1"/>
</dbReference>
<evidence type="ECO:0000313" key="4">
    <source>
        <dbReference type="Proteomes" id="UP000680206"/>
    </source>
</evidence>
<dbReference type="RefSeq" id="WP_208251847.1">
    <property type="nucleotide sequence ID" value="NZ_JAGEPF010000040.1"/>
</dbReference>
<sequence length="75" mass="8064">MATAVPSPDEYAGWRKSSRSKDSAECVEVAAGIRPGRGIGVRDSKQHGLGPVLALSPATWHRFLQQVRNGSHDLP</sequence>
<evidence type="ECO:0000256" key="1">
    <source>
        <dbReference type="SAM" id="MobiDB-lite"/>
    </source>
</evidence>
<dbReference type="InterPro" id="IPR007278">
    <property type="entry name" value="DUF397"/>
</dbReference>
<comment type="caution">
    <text evidence="3">The sequence shown here is derived from an EMBL/GenBank/DDBJ whole genome shotgun (WGS) entry which is preliminary data.</text>
</comment>
<dbReference type="EMBL" id="JAGEPF010000040">
    <property type="protein sequence ID" value="MBO2464984.1"/>
    <property type="molecule type" value="Genomic_DNA"/>
</dbReference>